<feature type="transmembrane region" description="Helical" evidence="1">
    <location>
        <begin position="187"/>
        <end position="213"/>
    </location>
</feature>
<keyword evidence="3" id="KW-1185">Reference proteome</keyword>
<feature type="transmembrane region" description="Helical" evidence="1">
    <location>
        <begin position="97"/>
        <end position="119"/>
    </location>
</feature>
<organism evidence="2 3">
    <name type="scientific">Sphingomonas oligophenolica</name>
    <dbReference type="NCBI Taxonomy" id="301154"/>
    <lineage>
        <taxon>Bacteria</taxon>
        <taxon>Pseudomonadati</taxon>
        <taxon>Pseudomonadota</taxon>
        <taxon>Alphaproteobacteria</taxon>
        <taxon>Sphingomonadales</taxon>
        <taxon>Sphingomonadaceae</taxon>
        <taxon>Sphingomonas</taxon>
    </lineage>
</organism>
<accession>A0ABU9Y0I1</accession>
<feature type="transmembrane region" description="Helical" evidence="1">
    <location>
        <begin position="225"/>
        <end position="248"/>
    </location>
</feature>
<reference evidence="2 3" key="1">
    <citation type="submission" date="2024-05" db="EMBL/GenBank/DDBJ databases">
        <authorList>
            <person name="Liu Q."/>
            <person name="Xin Y.-H."/>
        </authorList>
    </citation>
    <scope>NUCLEOTIDE SEQUENCE [LARGE SCALE GENOMIC DNA]</scope>
    <source>
        <strain evidence="2 3">CGMCC 1.10181</strain>
    </source>
</reference>
<feature type="transmembrane region" description="Helical" evidence="1">
    <location>
        <begin position="155"/>
        <end position="175"/>
    </location>
</feature>
<feature type="transmembrane region" description="Helical" evidence="1">
    <location>
        <begin position="38"/>
        <end position="58"/>
    </location>
</feature>
<evidence type="ECO:0000313" key="2">
    <source>
        <dbReference type="EMBL" id="MEN2789313.1"/>
    </source>
</evidence>
<keyword evidence="1" id="KW-0472">Membrane</keyword>
<keyword evidence="1" id="KW-1133">Transmembrane helix</keyword>
<dbReference type="Proteomes" id="UP001419910">
    <property type="component" value="Unassembled WGS sequence"/>
</dbReference>
<name>A0ABU9Y0I1_9SPHN</name>
<dbReference type="InterPro" id="IPR037185">
    <property type="entry name" value="EmrE-like"/>
</dbReference>
<proteinExistence type="predicted"/>
<evidence type="ECO:0000256" key="1">
    <source>
        <dbReference type="SAM" id="Phobius"/>
    </source>
</evidence>
<feature type="transmembrane region" description="Helical" evidence="1">
    <location>
        <begin position="70"/>
        <end position="91"/>
    </location>
</feature>
<dbReference type="EMBL" id="JBDIME010000004">
    <property type="protein sequence ID" value="MEN2789313.1"/>
    <property type="molecule type" value="Genomic_DNA"/>
</dbReference>
<evidence type="ECO:0000313" key="3">
    <source>
        <dbReference type="Proteomes" id="UP001419910"/>
    </source>
</evidence>
<dbReference type="RefSeq" id="WP_343887386.1">
    <property type="nucleotide sequence ID" value="NZ_BAAAEH010000002.1"/>
</dbReference>
<gene>
    <name evidence="2" type="ORF">ABC974_06735</name>
</gene>
<protein>
    <submittedName>
        <fullName evidence="2">DMT family transporter</fullName>
    </submittedName>
</protein>
<dbReference type="SUPFAM" id="SSF103481">
    <property type="entry name" value="Multidrug resistance efflux transporter EmrE"/>
    <property type="match status" value="2"/>
</dbReference>
<keyword evidence="1" id="KW-0812">Transmembrane</keyword>
<sequence length="298" mass="30665">MFSLLWIPATVAASFFQVGRNALQRGIMGTAGPWGATLVRFLFGLPFALAFVALAWWWTPQLAPHFGPAFWTAASGGALSQVAATACLLIAMERAGFAVGTALQQSSLPLAALLGLVVYHDRMSGIAWAGVAITTAGLAVLTWPSAQAATGPRPVSGAAFGLASGLCFGFSLNAFRHAALALNPAHPVFSALASVAIVQAMQAAGLTLALLVWNRAALRAVMAGWRGSLGAGLCGACASAGWFFALALSPAAPVRALGVVEAPIAAWAGRRLFSERLHLRQILSGGAVMIGVVLTTLY</sequence>
<comment type="caution">
    <text evidence="2">The sequence shown here is derived from an EMBL/GenBank/DDBJ whole genome shotgun (WGS) entry which is preliminary data.</text>
</comment>
<feature type="transmembrane region" description="Helical" evidence="1">
    <location>
        <begin position="126"/>
        <end position="143"/>
    </location>
</feature>